<dbReference type="EMBL" id="JANEYG010000070">
    <property type="protein sequence ID" value="KAJ8914514.1"/>
    <property type="molecule type" value="Genomic_DNA"/>
</dbReference>
<name>A0AAV8VJZ5_9CUCU</name>
<feature type="domain" description="DUF5641" evidence="2">
    <location>
        <begin position="111"/>
        <end position="201"/>
    </location>
</feature>
<dbReference type="PANTHER" id="PTHR47331">
    <property type="entry name" value="PHD-TYPE DOMAIN-CONTAINING PROTEIN"/>
    <property type="match status" value="1"/>
</dbReference>
<proteinExistence type="predicted"/>
<evidence type="ECO:0000313" key="4">
    <source>
        <dbReference type="Proteomes" id="UP001159042"/>
    </source>
</evidence>
<evidence type="ECO:0000313" key="3">
    <source>
        <dbReference type="EMBL" id="KAJ8914514.1"/>
    </source>
</evidence>
<accession>A0AAV8VJZ5</accession>
<dbReference type="PANTHER" id="PTHR47331:SF2">
    <property type="match status" value="1"/>
</dbReference>
<dbReference type="Pfam" id="PF18701">
    <property type="entry name" value="DUF5641"/>
    <property type="match status" value="1"/>
</dbReference>
<dbReference type="Proteomes" id="UP001159042">
    <property type="component" value="Unassembled WGS sequence"/>
</dbReference>
<reference evidence="3 4" key="1">
    <citation type="journal article" date="2023" name="Insect Mol. Biol.">
        <title>Genome sequencing provides insights into the evolution of gene families encoding plant cell wall-degrading enzymes in longhorned beetles.</title>
        <authorList>
            <person name="Shin N.R."/>
            <person name="Okamura Y."/>
            <person name="Kirsch R."/>
            <person name="Pauchet Y."/>
        </authorList>
    </citation>
    <scope>NUCLEOTIDE SEQUENCE [LARGE SCALE GENOMIC DNA]</scope>
    <source>
        <strain evidence="3">EAD_L_NR</strain>
    </source>
</reference>
<keyword evidence="4" id="KW-1185">Reference proteome</keyword>
<evidence type="ECO:0000259" key="2">
    <source>
        <dbReference type="Pfam" id="PF18701"/>
    </source>
</evidence>
<comment type="caution">
    <text evidence="3">The sequence shown here is derived from an EMBL/GenBank/DDBJ whole genome shotgun (WGS) entry which is preliminary data.</text>
</comment>
<sequence>MEELAKAETFVFKLIQEESFTGLEDERIRNLNPFRDEEGVIRMKSRISSRIDTEDFKFPIILPAWWGGFFERLIDDPSDLTVITPVMFLREQHPMGTPDCDNIDRFSISKRIRNTQRLRDNLRQRFRIEYLGQLGSARGKNSNEIKINELVLIGNDFSKRIDWPLGRVVELIPGRDGGLRFVRVKTTKGVLLRPVQRLFPLECKGPDEEVHGMEQLENKSPPKEEECAGVSKSREIVKLVKVKSAGVPKSRVPVPQVTRSRRVSKIPESYNC</sequence>
<dbReference type="InterPro" id="IPR040676">
    <property type="entry name" value="DUF5641"/>
</dbReference>
<gene>
    <name evidence="3" type="ORF">NQ315_002787</name>
</gene>
<dbReference type="AlphaFoldDB" id="A0AAV8VJZ5"/>
<feature type="region of interest" description="Disordered" evidence="1">
    <location>
        <begin position="250"/>
        <end position="272"/>
    </location>
</feature>
<organism evidence="3 4">
    <name type="scientific">Exocentrus adspersus</name>
    <dbReference type="NCBI Taxonomy" id="1586481"/>
    <lineage>
        <taxon>Eukaryota</taxon>
        <taxon>Metazoa</taxon>
        <taxon>Ecdysozoa</taxon>
        <taxon>Arthropoda</taxon>
        <taxon>Hexapoda</taxon>
        <taxon>Insecta</taxon>
        <taxon>Pterygota</taxon>
        <taxon>Neoptera</taxon>
        <taxon>Endopterygota</taxon>
        <taxon>Coleoptera</taxon>
        <taxon>Polyphaga</taxon>
        <taxon>Cucujiformia</taxon>
        <taxon>Chrysomeloidea</taxon>
        <taxon>Cerambycidae</taxon>
        <taxon>Lamiinae</taxon>
        <taxon>Acanthocinini</taxon>
        <taxon>Exocentrus</taxon>
    </lineage>
</organism>
<protein>
    <recommendedName>
        <fullName evidence="2">DUF5641 domain-containing protein</fullName>
    </recommendedName>
</protein>
<evidence type="ECO:0000256" key="1">
    <source>
        <dbReference type="SAM" id="MobiDB-lite"/>
    </source>
</evidence>